<protein>
    <submittedName>
        <fullName evidence="4">Kinase-like domain-containing protein</fullName>
    </submittedName>
</protein>
<accession>A0A9P6HGG9</accession>
<organism evidence="4 5">
    <name type="scientific">Thelephora terrestris</name>
    <dbReference type="NCBI Taxonomy" id="56493"/>
    <lineage>
        <taxon>Eukaryota</taxon>
        <taxon>Fungi</taxon>
        <taxon>Dikarya</taxon>
        <taxon>Basidiomycota</taxon>
        <taxon>Agaricomycotina</taxon>
        <taxon>Agaricomycetes</taxon>
        <taxon>Thelephorales</taxon>
        <taxon>Thelephoraceae</taxon>
        <taxon>Thelephora</taxon>
    </lineage>
</organism>
<dbReference type="GO" id="GO:0005524">
    <property type="term" value="F:ATP binding"/>
    <property type="evidence" value="ECO:0007669"/>
    <property type="project" value="UniProtKB-KW"/>
</dbReference>
<dbReference type="InterPro" id="IPR001245">
    <property type="entry name" value="Ser-Thr/Tyr_kinase_cat_dom"/>
</dbReference>
<feature type="domain" description="Protein kinase" evidence="3">
    <location>
        <begin position="23"/>
        <end position="157"/>
    </location>
</feature>
<dbReference type="PANTHER" id="PTHR44329">
    <property type="entry name" value="SERINE/THREONINE-PROTEIN KINASE TNNI3K-RELATED"/>
    <property type="match status" value="1"/>
</dbReference>
<feature type="non-terminal residue" evidence="4">
    <location>
        <position position="1"/>
    </location>
</feature>
<evidence type="ECO:0000313" key="4">
    <source>
        <dbReference type="EMBL" id="KAF9786647.1"/>
    </source>
</evidence>
<dbReference type="InterPro" id="IPR020635">
    <property type="entry name" value="Tyr_kinase_cat_dom"/>
</dbReference>
<dbReference type="InterPro" id="IPR051681">
    <property type="entry name" value="Ser/Thr_Kinases-Pseudokinases"/>
</dbReference>
<dbReference type="InterPro" id="IPR011009">
    <property type="entry name" value="Kinase-like_dom_sf"/>
</dbReference>
<keyword evidence="4" id="KW-0418">Kinase</keyword>
<dbReference type="GO" id="GO:0004713">
    <property type="term" value="F:protein tyrosine kinase activity"/>
    <property type="evidence" value="ECO:0007669"/>
    <property type="project" value="InterPro"/>
</dbReference>
<keyword evidence="2" id="KW-0067">ATP-binding</keyword>
<evidence type="ECO:0000256" key="2">
    <source>
        <dbReference type="ARBA" id="ARBA00022840"/>
    </source>
</evidence>
<dbReference type="PROSITE" id="PS50011">
    <property type="entry name" value="PROTEIN_KINASE_DOM"/>
    <property type="match status" value="1"/>
</dbReference>
<keyword evidence="4" id="KW-0808">Transferase</keyword>
<dbReference type="AlphaFoldDB" id="A0A9P6HGG9"/>
<evidence type="ECO:0000259" key="3">
    <source>
        <dbReference type="PROSITE" id="PS50011"/>
    </source>
</evidence>
<dbReference type="SUPFAM" id="SSF56112">
    <property type="entry name" value="Protein kinase-like (PK-like)"/>
    <property type="match status" value="1"/>
</dbReference>
<proteinExistence type="predicted"/>
<reference evidence="4" key="2">
    <citation type="submission" date="2020-11" db="EMBL/GenBank/DDBJ databases">
        <authorList>
            <consortium name="DOE Joint Genome Institute"/>
            <person name="Kuo A."/>
            <person name="Miyauchi S."/>
            <person name="Kiss E."/>
            <person name="Drula E."/>
            <person name="Kohler A."/>
            <person name="Sanchez-Garcia M."/>
            <person name="Andreopoulos B."/>
            <person name="Barry K.W."/>
            <person name="Bonito G."/>
            <person name="Buee M."/>
            <person name="Carver A."/>
            <person name="Chen C."/>
            <person name="Cichocki N."/>
            <person name="Clum A."/>
            <person name="Culley D."/>
            <person name="Crous P.W."/>
            <person name="Fauchery L."/>
            <person name="Girlanda M."/>
            <person name="Hayes R."/>
            <person name="Keri Z."/>
            <person name="Labutti K."/>
            <person name="Lipzen A."/>
            <person name="Lombard V."/>
            <person name="Magnuson J."/>
            <person name="Maillard F."/>
            <person name="Morin E."/>
            <person name="Murat C."/>
            <person name="Nolan M."/>
            <person name="Ohm R."/>
            <person name="Pangilinan J."/>
            <person name="Pereira M."/>
            <person name="Perotto S."/>
            <person name="Peter M."/>
            <person name="Riley R."/>
            <person name="Sitrit Y."/>
            <person name="Stielow B."/>
            <person name="Szollosi G."/>
            <person name="Zifcakova L."/>
            <person name="Stursova M."/>
            <person name="Spatafora J.W."/>
            <person name="Tedersoo L."/>
            <person name="Vaario L.-M."/>
            <person name="Yamada A."/>
            <person name="Yan M."/>
            <person name="Wang P."/>
            <person name="Xu J."/>
            <person name="Bruns T."/>
            <person name="Baldrian P."/>
            <person name="Vilgalys R."/>
            <person name="Henrissat B."/>
            <person name="Grigoriev I.V."/>
            <person name="Hibbett D."/>
            <person name="Nagy L.G."/>
            <person name="Martin F.M."/>
        </authorList>
    </citation>
    <scope>NUCLEOTIDE SEQUENCE</scope>
    <source>
        <strain evidence="4">UH-Tt-Lm1</strain>
    </source>
</reference>
<reference evidence="4" key="1">
    <citation type="journal article" date="2020" name="Nat. Commun.">
        <title>Large-scale genome sequencing of mycorrhizal fungi provides insights into the early evolution of symbiotic traits.</title>
        <authorList>
            <person name="Miyauchi S."/>
            <person name="Kiss E."/>
            <person name="Kuo A."/>
            <person name="Drula E."/>
            <person name="Kohler A."/>
            <person name="Sanchez-Garcia M."/>
            <person name="Morin E."/>
            <person name="Andreopoulos B."/>
            <person name="Barry K.W."/>
            <person name="Bonito G."/>
            <person name="Buee M."/>
            <person name="Carver A."/>
            <person name="Chen C."/>
            <person name="Cichocki N."/>
            <person name="Clum A."/>
            <person name="Culley D."/>
            <person name="Crous P.W."/>
            <person name="Fauchery L."/>
            <person name="Girlanda M."/>
            <person name="Hayes R.D."/>
            <person name="Keri Z."/>
            <person name="LaButti K."/>
            <person name="Lipzen A."/>
            <person name="Lombard V."/>
            <person name="Magnuson J."/>
            <person name="Maillard F."/>
            <person name="Murat C."/>
            <person name="Nolan M."/>
            <person name="Ohm R.A."/>
            <person name="Pangilinan J."/>
            <person name="Pereira M.F."/>
            <person name="Perotto S."/>
            <person name="Peter M."/>
            <person name="Pfister S."/>
            <person name="Riley R."/>
            <person name="Sitrit Y."/>
            <person name="Stielow J.B."/>
            <person name="Szollosi G."/>
            <person name="Zifcakova L."/>
            <person name="Stursova M."/>
            <person name="Spatafora J.W."/>
            <person name="Tedersoo L."/>
            <person name="Vaario L.M."/>
            <person name="Yamada A."/>
            <person name="Yan M."/>
            <person name="Wang P."/>
            <person name="Xu J."/>
            <person name="Bruns T."/>
            <person name="Baldrian P."/>
            <person name="Vilgalys R."/>
            <person name="Dunand C."/>
            <person name="Henrissat B."/>
            <person name="Grigoriev I.V."/>
            <person name="Hibbett D."/>
            <person name="Nagy L.G."/>
            <person name="Martin F.M."/>
        </authorList>
    </citation>
    <scope>NUCLEOTIDE SEQUENCE</scope>
    <source>
        <strain evidence="4">UH-Tt-Lm1</strain>
    </source>
</reference>
<evidence type="ECO:0000256" key="1">
    <source>
        <dbReference type="ARBA" id="ARBA00022741"/>
    </source>
</evidence>
<dbReference type="EMBL" id="WIUZ02000005">
    <property type="protein sequence ID" value="KAF9786647.1"/>
    <property type="molecule type" value="Genomic_DNA"/>
</dbReference>
<evidence type="ECO:0000313" key="5">
    <source>
        <dbReference type="Proteomes" id="UP000736335"/>
    </source>
</evidence>
<dbReference type="SMART" id="SM00219">
    <property type="entry name" value="TyrKc"/>
    <property type="match status" value="1"/>
</dbReference>
<name>A0A9P6HGG9_9AGAM</name>
<keyword evidence="5" id="KW-1185">Reference proteome</keyword>
<sequence length="157" mass="17248">LRTICGDHAILPSSYTISGDLSRVDHDPAGGGGFSEVWKGTLNGRKVCIKDPKFHAQNCEAVKKSFCKEAITWKRLEHPNVVAFIGVTRNPLQIVSDWMPNGTLREYIINSPGANRVDLLLDVAEGLEYIHANHTTDGDFGNKRAYVASNVGRSLLD</sequence>
<dbReference type="Gene3D" id="1.10.510.10">
    <property type="entry name" value="Transferase(Phosphotransferase) domain 1"/>
    <property type="match status" value="1"/>
</dbReference>
<comment type="caution">
    <text evidence="4">The sequence shown here is derived from an EMBL/GenBank/DDBJ whole genome shotgun (WGS) entry which is preliminary data.</text>
</comment>
<gene>
    <name evidence="4" type="ORF">BJ322DRAFT_1002983</name>
</gene>
<dbReference type="Proteomes" id="UP000736335">
    <property type="component" value="Unassembled WGS sequence"/>
</dbReference>
<dbReference type="GO" id="GO:0004674">
    <property type="term" value="F:protein serine/threonine kinase activity"/>
    <property type="evidence" value="ECO:0007669"/>
    <property type="project" value="TreeGrafter"/>
</dbReference>
<keyword evidence="1" id="KW-0547">Nucleotide-binding</keyword>
<dbReference type="OrthoDB" id="122279at2759"/>
<dbReference type="PANTHER" id="PTHR44329:SF298">
    <property type="entry name" value="MIXED LINEAGE KINASE DOMAIN-LIKE PROTEIN"/>
    <property type="match status" value="1"/>
</dbReference>
<dbReference type="Pfam" id="PF07714">
    <property type="entry name" value="PK_Tyr_Ser-Thr"/>
    <property type="match status" value="1"/>
</dbReference>
<dbReference type="InterPro" id="IPR000719">
    <property type="entry name" value="Prot_kinase_dom"/>
</dbReference>